<evidence type="ECO:0000256" key="2">
    <source>
        <dbReference type="ARBA" id="ARBA00022448"/>
    </source>
</evidence>
<evidence type="ECO:0000256" key="1">
    <source>
        <dbReference type="ARBA" id="ARBA00005417"/>
    </source>
</evidence>
<dbReference type="Proteomes" id="UP000199708">
    <property type="component" value="Unassembled WGS sequence"/>
</dbReference>
<reference evidence="6 7" key="1">
    <citation type="submission" date="2016-10" db="EMBL/GenBank/DDBJ databases">
        <authorList>
            <person name="de Groot N.N."/>
        </authorList>
    </citation>
    <scope>NUCLEOTIDE SEQUENCE [LARGE SCALE GENOMIC DNA]</scope>
    <source>
        <strain evidence="6 7">ATCC BAA-466</strain>
    </source>
</reference>
<dbReference type="CDD" id="cd03230">
    <property type="entry name" value="ABC_DR_subfamily_A"/>
    <property type="match status" value="1"/>
</dbReference>
<accession>A0A1G7UCQ8</accession>
<name>A0A1G7UCQ8_9LACT</name>
<organism evidence="6 7">
    <name type="scientific">Facklamia miroungae</name>
    <dbReference type="NCBI Taxonomy" id="120956"/>
    <lineage>
        <taxon>Bacteria</taxon>
        <taxon>Bacillati</taxon>
        <taxon>Bacillota</taxon>
        <taxon>Bacilli</taxon>
        <taxon>Lactobacillales</taxon>
        <taxon>Aerococcaceae</taxon>
        <taxon>Facklamia</taxon>
    </lineage>
</organism>
<dbReference type="InterPro" id="IPR027417">
    <property type="entry name" value="P-loop_NTPase"/>
</dbReference>
<protein>
    <submittedName>
        <fullName evidence="6">ABC-2 type transport system ATP-binding protein</fullName>
    </submittedName>
</protein>
<dbReference type="GO" id="GO:0016887">
    <property type="term" value="F:ATP hydrolysis activity"/>
    <property type="evidence" value="ECO:0007669"/>
    <property type="project" value="InterPro"/>
</dbReference>
<comment type="similarity">
    <text evidence="1">Belongs to the ABC transporter superfamily.</text>
</comment>
<evidence type="ECO:0000256" key="3">
    <source>
        <dbReference type="ARBA" id="ARBA00022741"/>
    </source>
</evidence>
<dbReference type="PANTHER" id="PTHR43335:SF4">
    <property type="entry name" value="ABC TRANSPORTER, ATP-BINDING PROTEIN"/>
    <property type="match status" value="1"/>
</dbReference>
<dbReference type="GO" id="GO:0005524">
    <property type="term" value="F:ATP binding"/>
    <property type="evidence" value="ECO:0007669"/>
    <property type="project" value="UniProtKB-KW"/>
</dbReference>
<dbReference type="STRING" id="120956.SAMN05421791_10918"/>
<dbReference type="SMART" id="SM00382">
    <property type="entry name" value="AAA"/>
    <property type="match status" value="1"/>
</dbReference>
<evidence type="ECO:0000313" key="6">
    <source>
        <dbReference type="EMBL" id="SDG44530.1"/>
    </source>
</evidence>
<evidence type="ECO:0000259" key="5">
    <source>
        <dbReference type="PROSITE" id="PS50893"/>
    </source>
</evidence>
<dbReference type="EMBL" id="FNCK01000009">
    <property type="protein sequence ID" value="SDG44530.1"/>
    <property type="molecule type" value="Genomic_DNA"/>
</dbReference>
<gene>
    <name evidence="6" type="ORF">SAMN05421791_10918</name>
</gene>
<evidence type="ECO:0000313" key="7">
    <source>
        <dbReference type="Proteomes" id="UP000199708"/>
    </source>
</evidence>
<dbReference type="InterPro" id="IPR003439">
    <property type="entry name" value="ABC_transporter-like_ATP-bd"/>
</dbReference>
<dbReference type="Pfam" id="PF00005">
    <property type="entry name" value="ABC_tran"/>
    <property type="match status" value="1"/>
</dbReference>
<feature type="domain" description="ABC transporter" evidence="5">
    <location>
        <begin position="5"/>
        <end position="233"/>
    </location>
</feature>
<dbReference type="PANTHER" id="PTHR43335">
    <property type="entry name" value="ABC TRANSPORTER, ATP-BINDING PROTEIN"/>
    <property type="match status" value="1"/>
</dbReference>
<dbReference type="RefSeq" id="WP_210727913.1">
    <property type="nucleotide sequence ID" value="NZ_FNCK01000009.1"/>
</dbReference>
<proteinExistence type="inferred from homology"/>
<keyword evidence="4 6" id="KW-0067">ATP-binding</keyword>
<dbReference type="AlphaFoldDB" id="A0A1G7UCQ8"/>
<keyword evidence="7" id="KW-1185">Reference proteome</keyword>
<evidence type="ECO:0000256" key="4">
    <source>
        <dbReference type="ARBA" id="ARBA00022840"/>
    </source>
</evidence>
<keyword evidence="3" id="KW-0547">Nucleotide-binding</keyword>
<dbReference type="Gene3D" id="3.40.50.300">
    <property type="entry name" value="P-loop containing nucleotide triphosphate hydrolases"/>
    <property type="match status" value="1"/>
</dbReference>
<dbReference type="PROSITE" id="PS50893">
    <property type="entry name" value="ABC_TRANSPORTER_2"/>
    <property type="match status" value="1"/>
</dbReference>
<sequence>MINAIEVNSLIKTFGNNKVLNGLSFNVLQNSITGFLGANGAGKTTTMNIILGFLKIDSGEIRVFNEKVQFGETSTNKYIGYLPDVPEFYGYMTPREYLQLCGQITGLSEREINDRSDKLIQLVGLENDDRRVKGFSRGMKQRLGIAQALLNQPKILICDEPTSALDPAGRKEILNIIKKISSQTTVLFSTHILSDVEAICDQVVILNKGTNVLSGEIPKLKEINRQSNIEINFFNSRDKQHFLKSEKIFNRTIVEDKNKVIIEKIDENDRKKIMGELYALEIFPEEMRVIEPSLEDIFLEVTHE</sequence>
<keyword evidence="2" id="KW-0813">Transport</keyword>
<dbReference type="InterPro" id="IPR003593">
    <property type="entry name" value="AAA+_ATPase"/>
</dbReference>
<dbReference type="SUPFAM" id="SSF52540">
    <property type="entry name" value="P-loop containing nucleoside triphosphate hydrolases"/>
    <property type="match status" value="1"/>
</dbReference>